<dbReference type="GO" id="GO:0005655">
    <property type="term" value="C:nucleolar ribonuclease P complex"/>
    <property type="evidence" value="ECO:0007669"/>
    <property type="project" value="InterPro"/>
</dbReference>
<feature type="domain" description="Pop1 N-terminal" evidence="5">
    <location>
        <begin position="144"/>
        <end position="222"/>
    </location>
</feature>
<dbReference type="PANTHER" id="PTHR22731">
    <property type="entry name" value="RIBONUCLEASES P/MRP PROTEIN SUBUNIT POP1"/>
    <property type="match status" value="1"/>
</dbReference>
<reference evidence="8 9" key="1">
    <citation type="journal article" date="2012" name="Appl. Environ. Microbiol.">
        <title>Short-read sequencing for genomic analysis of the brown rot fungus Fibroporia radiculosa.</title>
        <authorList>
            <person name="Tang J.D."/>
            <person name="Perkins A.D."/>
            <person name="Sonstegard T.S."/>
            <person name="Schroeder S.G."/>
            <person name="Burgess S.C."/>
            <person name="Diehl S.V."/>
        </authorList>
    </citation>
    <scope>NUCLEOTIDE SEQUENCE [LARGE SCALE GENOMIC DNA]</scope>
    <source>
        <strain evidence="8 9">TFFH 294</strain>
    </source>
</reference>
<dbReference type="InterPro" id="IPR009723">
    <property type="entry name" value="Pop1_N"/>
</dbReference>
<evidence type="ECO:0000313" key="8">
    <source>
        <dbReference type="EMBL" id="CCL99258.1"/>
    </source>
</evidence>
<comment type="subcellular location">
    <subcellularLocation>
        <location evidence="1">Nucleus</location>
    </subcellularLocation>
</comment>
<evidence type="ECO:0000259" key="6">
    <source>
        <dbReference type="Pfam" id="PF08170"/>
    </source>
</evidence>
<dbReference type="STRING" id="599839.J4G0W4"/>
<dbReference type="Pfam" id="PF08170">
    <property type="entry name" value="POPLD"/>
    <property type="match status" value="1"/>
</dbReference>
<evidence type="ECO:0000313" key="9">
    <source>
        <dbReference type="Proteomes" id="UP000006352"/>
    </source>
</evidence>
<evidence type="ECO:0000256" key="2">
    <source>
        <dbReference type="ARBA" id="ARBA00022694"/>
    </source>
</evidence>
<dbReference type="FunCoup" id="J4G0W4">
    <property type="interactions" value="394"/>
</dbReference>
<evidence type="ECO:0000259" key="5">
    <source>
        <dbReference type="Pfam" id="PF06978"/>
    </source>
</evidence>
<dbReference type="RefSeq" id="XP_012178541.1">
    <property type="nucleotide sequence ID" value="XM_012323151.1"/>
</dbReference>
<sequence>MPPKRKNGSEAGYEEPTARERKKQKTAIARTIAVQPDTSAAKNTSNAVAGSSKSVRFDSMQGLPGSLDVERFAEARAFEINAMHQAMQNARASSTQRAWQQLPRHLRRRAASHDVRRVPLRLRDKARAEMDPMRRKALGRSMPKQGSAKRVKRTLQLLRRQRDKTWLETHIWHAKRMKMENMWGYRLAIEPTEKSFRPSHRASVHGSILHDASYFALVELRGPEDIIRAILDACCDCQGPSAGAKRSLFISNANGRASDQFARFLAGARAYETHIYSYGSYPFGLISPVSIIWRPVCRLNEATSQPEFLESAPTDAPSKRKRKGKGKGKEKERNEPLLARTVWLRVHPSVIVEVHQTLRTAASFALESAKEAGREELEIEITDLREHVNAFEITGPKANQILKGALRPVKDSQRTEFNAVCALIGNDSSPYSDQITVLELIEPNSNNGLTSTGHDNRFYSSRSTSKVNCVILHHSISLFVSVFKLTDNYSFPPKNAKIEYGSDAPLSSPPNLFPSAALAQCEIWDESIRDGLRKPRYKKKDIDQRRSKNLVPGTELHAVHKDDRIPVLLIQRSIEGSSSSPTFSGERTGNSPSLHGWTLIIPSGWAMPFFSSLIYTGTRVGGQRERQTQVFEGGGAYFPRDYPSTETYAEYADGREVVEHSRWERKPPAKRTNFEKLGTRSPWKPDWEVVLGLQAPSRPPPSDELISAQREDVPMETDNASVSTTKKDHMWLLRGANVAAILQNVSSMFNPAAGLLDHMSQLRMKRGQNPLDSRIRADDLWKSALILVNVLLCGRGNPEDLAVIYRLDDVEAKKWYDAERIRKMGAGLQQEEENEHELSKLAPSQDAIIGYVTTGHYSLSRGEGHAIGAIPVRRLFELRQQAERLRVGPSLLVKVRDRGDTTFRRNPS</sequence>
<dbReference type="GeneID" id="24094169"/>
<dbReference type="InterPro" id="IPR012590">
    <property type="entry name" value="POPLD_dom"/>
</dbReference>
<evidence type="ECO:0000256" key="3">
    <source>
        <dbReference type="ARBA" id="ARBA00023242"/>
    </source>
</evidence>
<dbReference type="Pfam" id="PF22770">
    <property type="entry name" value="POP1_C"/>
    <property type="match status" value="1"/>
</dbReference>
<feature type="region of interest" description="Disordered" evidence="4">
    <location>
        <begin position="1"/>
        <end position="25"/>
    </location>
</feature>
<dbReference type="Proteomes" id="UP000006352">
    <property type="component" value="Unassembled WGS sequence"/>
</dbReference>
<dbReference type="GO" id="GO:0001682">
    <property type="term" value="P:tRNA 5'-leader removal"/>
    <property type="evidence" value="ECO:0007669"/>
    <property type="project" value="InterPro"/>
</dbReference>
<dbReference type="InterPro" id="IPR039182">
    <property type="entry name" value="Pop1"/>
</dbReference>
<dbReference type="AlphaFoldDB" id="J4G0W4"/>
<name>J4G0W4_9APHY</name>
<gene>
    <name evidence="8" type="ORF">FIBRA_01273</name>
</gene>
<dbReference type="InParanoid" id="J4G0W4"/>
<evidence type="ECO:0000256" key="4">
    <source>
        <dbReference type="SAM" id="MobiDB-lite"/>
    </source>
</evidence>
<dbReference type="PANTHER" id="PTHR22731:SF3">
    <property type="entry name" value="RIBONUCLEASES P_MRP PROTEIN SUBUNIT POP1"/>
    <property type="match status" value="1"/>
</dbReference>
<dbReference type="HOGENOM" id="CLU_007205_2_0_1"/>
<keyword evidence="3" id="KW-0539">Nucleus</keyword>
<protein>
    <recommendedName>
        <fullName evidence="10">Pop1 N-terminal domain-containing protein</fullName>
    </recommendedName>
</protein>
<feature type="region of interest" description="Disordered" evidence="4">
    <location>
        <begin position="308"/>
        <end position="333"/>
    </location>
</feature>
<proteinExistence type="predicted"/>
<evidence type="ECO:0008006" key="10">
    <source>
        <dbReference type="Google" id="ProtNLM"/>
    </source>
</evidence>
<dbReference type="InterPro" id="IPR055079">
    <property type="entry name" value="POP1_C"/>
</dbReference>
<organism evidence="8 9">
    <name type="scientific">Fibroporia radiculosa</name>
    <dbReference type="NCBI Taxonomy" id="599839"/>
    <lineage>
        <taxon>Eukaryota</taxon>
        <taxon>Fungi</taxon>
        <taxon>Dikarya</taxon>
        <taxon>Basidiomycota</taxon>
        <taxon>Agaricomycotina</taxon>
        <taxon>Agaricomycetes</taxon>
        <taxon>Polyporales</taxon>
        <taxon>Fibroporiaceae</taxon>
        <taxon>Fibroporia</taxon>
    </lineage>
</organism>
<feature type="domain" description="POPLD" evidence="6">
    <location>
        <begin position="596"/>
        <end position="687"/>
    </location>
</feature>
<feature type="domain" description="Pop1 N-terminal" evidence="5">
    <location>
        <begin position="72"/>
        <end position="138"/>
    </location>
</feature>
<dbReference type="EMBL" id="HE796924">
    <property type="protein sequence ID" value="CCL99258.1"/>
    <property type="molecule type" value="Genomic_DNA"/>
</dbReference>
<evidence type="ECO:0000259" key="7">
    <source>
        <dbReference type="Pfam" id="PF22770"/>
    </source>
</evidence>
<feature type="domain" description="POP1 C-terminal" evidence="7">
    <location>
        <begin position="834"/>
        <end position="898"/>
    </location>
</feature>
<dbReference type="OrthoDB" id="442863at2759"/>
<dbReference type="GO" id="GO:0000172">
    <property type="term" value="C:ribonuclease MRP complex"/>
    <property type="evidence" value="ECO:0007669"/>
    <property type="project" value="InterPro"/>
</dbReference>
<keyword evidence="2" id="KW-0819">tRNA processing</keyword>
<dbReference type="Pfam" id="PF06978">
    <property type="entry name" value="POP1_N"/>
    <property type="match status" value="2"/>
</dbReference>
<evidence type="ECO:0000256" key="1">
    <source>
        <dbReference type="ARBA" id="ARBA00004123"/>
    </source>
</evidence>
<keyword evidence="9" id="KW-1185">Reference proteome</keyword>
<accession>J4G0W4</accession>